<evidence type="ECO:0000256" key="1">
    <source>
        <dbReference type="SAM" id="Phobius"/>
    </source>
</evidence>
<sequence>MAMTGSESEHDFGMSYCGLFFHHAVFGVRCSGWPCSAVFLVLLACYWPPLSPLNLSLRRWRGSRRTHELSHQCHQLTSDFSRRCMLIAHSPDTIGLE</sequence>
<reference evidence="2 3" key="1">
    <citation type="journal article" date="2016" name="Mol. Biol. Evol.">
        <title>Comparative Genomics of Early-Diverging Mushroom-Forming Fungi Provides Insights into the Origins of Lignocellulose Decay Capabilities.</title>
        <authorList>
            <person name="Nagy L.G."/>
            <person name="Riley R."/>
            <person name="Tritt A."/>
            <person name="Adam C."/>
            <person name="Daum C."/>
            <person name="Floudas D."/>
            <person name="Sun H."/>
            <person name="Yadav J.S."/>
            <person name="Pangilinan J."/>
            <person name="Larsson K.H."/>
            <person name="Matsuura K."/>
            <person name="Barry K."/>
            <person name="Labutti K."/>
            <person name="Kuo R."/>
            <person name="Ohm R.A."/>
            <person name="Bhattacharya S.S."/>
            <person name="Shirouzu T."/>
            <person name="Yoshinaga Y."/>
            <person name="Martin F.M."/>
            <person name="Grigoriev I.V."/>
            <person name="Hibbett D.S."/>
        </authorList>
    </citation>
    <scope>NUCLEOTIDE SEQUENCE [LARGE SCALE GENOMIC DNA]</scope>
    <source>
        <strain evidence="2 3">CBS 109695</strain>
    </source>
</reference>
<dbReference type="EMBL" id="KV417594">
    <property type="protein sequence ID" value="KZP16383.1"/>
    <property type="molecule type" value="Genomic_DNA"/>
</dbReference>
<keyword evidence="1" id="KW-0472">Membrane</keyword>
<dbReference type="AlphaFoldDB" id="A0A166F318"/>
<organism evidence="2 3">
    <name type="scientific">Athelia psychrophila</name>
    <dbReference type="NCBI Taxonomy" id="1759441"/>
    <lineage>
        <taxon>Eukaryota</taxon>
        <taxon>Fungi</taxon>
        <taxon>Dikarya</taxon>
        <taxon>Basidiomycota</taxon>
        <taxon>Agaricomycotina</taxon>
        <taxon>Agaricomycetes</taxon>
        <taxon>Agaricomycetidae</taxon>
        <taxon>Atheliales</taxon>
        <taxon>Atheliaceae</taxon>
        <taxon>Athelia</taxon>
    </lineage>
</organism>
<protein>
    <submittedName>
        <fullName evidence="2">Uncharacterized protein</fullName>
    </submittedName>
</protein>
<accession>A0A166F318</accession>
<gene>
    <name evidence="2" type="ORF">FIBSPDRAFT_63064</name>
</gene>
<evidence type="ECO:0000313" key="3">
    <source>
        <dbReference type="Proteomes" id="UP000076532"/>
    </source>
</evidence>
<feature type="transmembrane region" description="Helical" evidence="1">
    <location>
        <begin position="37"/>
        <end position="57"/>
    </location>
</feature>
<name>A0A166F318_9AGAM</name>
<keyword evidence="1" id="KW-1133">Transmembrane helix</keyword>
<keyword evidence="3" id="KW-1185">Reference proteome</keyword>
<keyword evidence="1" id="KW-0812">Transmembrane</keyword>
<proteinExistence type="predicted"/>
<evidence type="ECO:0000313" key="2">
    <source>
        <dbReference type="EMBL" id="KZP16383.1"/>
    </source>
</evidence>
<dbReference type="Proteomes" id="UP000076532">
    <property type="component" value="Unassembled WGS sequence"/>
</dbReference>